<evidence type="ECO:0000256" key="1">
    <source>
        <dbReference type="SAM" id="Phobius"/>
    </source>
</evidence>
<sequence>MDQGNLNEYLTLGGVFFSGIIMGLVGYLKKRPEHAEANPVLASVGLELGNRMQMDELIKSVDRIGDILEDKKQVGIKEGLKEILERMDEMEKQQTRRR</sequence>
<evidence type="ECO:0000313" key="3">
    <source>
        <dbReference type="Proteomes" id="UP000249499"/>
    </source>
</evidence>
<protein>
    <submittedName>
        <fullName evidence="2">Uncharacterized protein</fullName>
    </submittedName>
</protein>
<evidence type="ECO:0000313" key="2">
    <source>
        <dbReference type="EMBL" id="WFR98731.1"/>
    </source>
</evidence>
<keyword evidence="3" id="KW-1185">Reference proteome</keyword>
<dbReference type="RefSeq" id="WP_111221607.1">
    <property type="nucleotide sequence ID" value="NZ_CP117258.1"/>
</dbReference>
<keyword evidence="2" id="KW-0614">Plasmid</keyword>
<geneLocation type="plasmid" evidence="2 3">
    <name>unnamed1</name>
</geneLocation>
<gene>
    <name evidence="2" type="ORF">PR017_23815</name>
</gene>
<name>A0AAF1KEK9_9HYPH</name>
<proteinExistence type="predicted"/>
<dbReference type="EMBL" id="CP117258">
    <property type="protein sequence ID" value="WFR98731.1"/>
    <property type="molecule type" value="Genomic_DNA"/>
</dbReference>
<dbReference type="Proteomes" id="UP000249499">
    <property type="component" value="Plasmid unnamed1"/>
</dbReference>
<reference evidence="3" key="2">
    <citation type="journal article" date="2023" name="MicrobiologyOpen">
        <title>Genomics of the tumorigenes clade of the family Rhizobiaceae and description of Rhizobium rhododendri sp. nov.</title>
        <authorList>
            <person name="Kuzmanovic N."/>
            <person name="diCenzo G.C."/>
            <person name="Bunk B."/>
            <person name="Sproeer C."/>
            <person name="Fruehling A."/>
            <person name="Neumann-Schaal M."/>
            <person name="Overmann J."/>
            <person name="Smalla K."/>
        </authorList>
    </citation>
    <scope>NUCLEOTIDE SEQUENCE [LARGE SCALE GENOMIC DNA]</scope>
    <source>
        <strain evidence="3">1078</strain>
        <plasmid evidence="3">unnamed1</plasmid>
    </source>
</reference>
<keyword evidence="1" id="KW-1133">Transmembrane helix</keyword>
<keyword evidence="1" id="KW-0812">Transmembrane</keyword>
<accession>A0AAF1KEK9</accession>
<feature type="transmembrane region" description="Helical" evidence="1">
    <location>
        <begin position="6"/>
        <end position="28"/>
    </location>
</feature>
<keyword evidence="1" id="KW-0472">Membrane</keyword>
<dbReference type="KEGG" id="rtu:PR017_23815"/>
<dbReference type="AlphaFoldDB" id="A0AAF1KEK9"/>
<organism evidence="2 3">
    <name type="scientific">Rhizobium tumorigenes</name>
    <dbReference type="NCBI Taxonomy" id="2041385"/>
    <lineage>
        <taxon>Bacteria</taxon>
        <taxon>Pseudomonadati</taxon>
        <taxon>Pseudomonadota</taxon>
        <taxon>Alphaproteobacteria</taxon>
        <taxon>Hyphomicrobiales</taxon>
        <taxon>Rhizobiaceae</taxon>
        <taxon>Rhizobium/Agrobacterium group</taxon>
        <taxon>Rhizobium</taxon>
    </lineage>
</organism>
<reference evidence="2 3" key="1">
    <citation type="journal article" date="2018" name="Sci. Rep.">
        <title>Rhizobium tumorigenes sp. nov., a novel plant tumorigenic bacterium isolated from cane gall tumors on thornless blackberry.</title>
        <authorList>
            <person name="Kuzmanovi N."/>
            <person name="Smalla K."/>
            <person name="Gronow S."/>
            <person name="PuBawska J."/>
        </authorList>
    </citation>
    <scope>NUCLEOTIDE SEQUENCE [LARGE SCALE GENOMIC DNA]</scope>
    <source>
        <strain evidence="2 3">1078</strain>
    </source>
</reference>